<evidence type="ECO:0000313" key="2">
    <source>
        <dbReference type="EMBL" id="RZF40143.1"/>
    </source>
</evidence>
<evidence type="ECO:0000256" key="1">
    <source>
        <dbReference type="SAM" id="Phobius"/>
    </source>
</evidence>
<keyword evidence="1" id="KW-1133">Transmembrane helix</keyword>
<organism evidence="2 3">
    <name type="scientific">Laodelphax striatellus</name>
    <name type="common">Small brown planthopper</name>
    <name type="synonym">Delphax striatella</name>
    <dbReference type="NCBI Taxonomy" id="195883"/>
    <lineage>
        <taxon>Eukaryota</taxon>
        <taxon>Metazoa</taxon>
        <taxon>Ecdysozoa</taxon>
        <taxon>Arthropoda</taxon>
        <taxon>Hexapoda</taxon>
        <taxon>Insecta</taxon>
        <taxon>Pterygota</taxon>
        <taxon>Neoptera</taxon>
        <taxon>Paraneoptera</taxon>
        <taxon>Hemiptera</taxon>
        <taxon>Auchenorrhyncha</taxon>
        <taxon>Fulgoroidea</taxon>
        <taxon>Delphacidae</taxon>
        <taxon>Criomorphinae</taxon>
        <taxon>Laodelphax</taxon>
    </lineage>
</organism>
<dbReference type="InterPro" id="IPR004316">
    <property type="entry name" value="SWEET_rpt"/>
</dbReference>
<dbReference type="AlphaFoldDB" id="A0A482X343"/>
<keyword evidence="1" id="KW-0472">Membrane</keyword>
<reference evidence="2 3" key="1">
    <citation type="journal article" date="2017" name="Gigascience">
        <title>Genome sequence of the small brown planthopper, Laodelphax striatellus.</title>
        <authorList>
            <person name="Zhu J."/>
            <person name="Jiang F."/>
            <person name="Wang X."/>
            <person name="Yang P."/>
            <person name="Bao Y."/>
            <person name="Zhao W."/>
            <person name="Wang W."/>
            <person name="Lu H."/>
            <person name="Wang Q."/>
            <person name="Cui N."/>
            <person name="Li J."/>
            <person name="Chen X."/>
            <person name="Luo L."/>
            <person name="Yu J."/>
            <person name="Kang L."/>
            <person name="Cui F."/>
        </authorList>
    </citation>
    <scope>NUCLEOTIDE SEQUENCE [LARGE SCALE GENOMIC DNA]</scope>
    <source>
        <strain evidence="2">Lst14</strain>
    </source>
</reference>
<dbReference type="Proteomes" id="UP000291343">
    <property type="component" value="Unassembled WGS sequence"/>
</dbReference>
<feature type="transmembrane region" description="Helical" evidence="1">
    <location>
        <begin position="14"/>
        <end position="36"/>
    </location>
</feature>
<gene>
    <name evidence="2" type="ORF">LSTR_LSTR010095</name>
</gene>
<sequence length="92" mass="10383">MLMLQHGMILNDPAMIPVNVSGFTLNFIYFAIYYLYPDDKIHAQGIIQRGNTKDVDPMPFIDGMVIFMGKEIIQRGNIKDVDPMPFIGGMGM</sequence>
<proteinExistence type="predicted"/>
<accession>A0A482X343</accession>
<keyword evidence="1" id="KW-0812">Transmembrane</keyword>
<keyword evidence="3" id="KW-1185">Reference proteome</keyword>
<dbReference type="InParanoid" id="A0A482X343"/>
<dbReference type="EMBL" id="QKKF02019350">
    <property type="protein sequence ID" value="RZF40143.1"/>
    <property type="molecule type" value="Genomic_DNA"/>
</dbReference>
<name>A0A482X343_LAOST</name>
<protein>
    <submittedName>
        <fullName evidence="2">Uncharacterized protein</fullName>
    </submittedName>
</protein>
<dbReference type="Pfam" id="PF03083">
    <property type="entry name" value="MtN3_slv"/>
    <property type="match status" value="1"/>
</dbReference>
<dbReference type="GO" id="GO:0016020">
    <property type="term" value="C:membrane"/>
    <property type="evidence" value="ECO:0007669"/>
    <property type="project" value="InterPro"/>
</dbReference>
<evidence type="ECO:0000313" key="3">
    <source>
        <dbReference type="Proteomes" id="UP000291343"/>
    </source>
</evidence>
<comment type="caution">
    <text evidence="2">The sequence shown here is derived from an EMBL/GenBank/DDBJ whole genome shotgun (WGS) entry which is preliminary data.</text>
</comment>
<dbReference type="OrthoDB" id="409725at2759"/>